<reference evidence="2" key="1">
    <citation type="submission" date="2022-12" db="EMBL/GenBank/DDBJ databases">
        <title>Reclassification of two methanogenic archaea species isolated from the Kolyma lowland permafrost.</title>
        <authorList>
            <person name="Trubitsyn V.E."/>
            <person name="Rivkina E.M."/>
            <person name="Shcherbakova V.A."/>
        </authorList>
    </citation>
    <scope>NUCLEOTIDE SEQUENCE</scope>
    <source>
        <strain evidence="1">M2</strain>
        <strain evidence="2">MK4</strain>
    </source>
</reference>
<dbReference type="Proteomes" id="UP001068021">
    <property type="component" value="Unassembled WGS sequence"/>
</dbReference>
<organism evidence="2">
    <name type="scientific">Methanobacterium veterum</name>
    <dbReference type="NCBI Taxonomy" id="408577"/>
    <lineage>
        <taxon>Archaea</taxon>
        <taxon>Methanobacteriati</taxon>
        <taxon>Methanobacteriota</taxon>
        <taxon>Methanomada group</taxon>
        <taxon>Methanobacteria</taxon>
        <taxon>Methanobacteriales</taxon>
        <taxon>Methanobacteriaceae</taxon>
        <taxon>Methanobacterium</taxon>
    </lineage>
</organism>
<accession>A0A9E5DLX2</accession>
<evidence type="ECO:0000313" key="2">
    <source>
        <dbReference type="EMBL" id="MCZ3372240.1"/>
    </source>
</evidence>
<protein>
    <submittedName>
        <fullName evidence="2">Uncharacterized protein</fullName>
    </submittedName>
</protein>
<dbReference type="Proteomes" id="UP001074446">
    <property type="component" value="Unassembled WGS sequence"/>
</dbReference>
<proteinExistence type="predicted"/>
<sequence>MKDSKKNGDQKPELSDDINVENMDVDLILKKAEEAMEISEFMIKELEKGNVPIPDKKDVEFKILSHATLISIIKDLQSIGIEGKNPKKVLKELKKLRASRE</sequence>
<comment type="caution">
    <text evidence="2">The sequence shown here is derived from an EMBL/GenBank/DDBJ whole genome shotgun (WGS) entry which is preliminary data.</text>
</comment>
<dbReference type="RefSeq" id="WP_048081271.1">
    <property type="nucleotide sequence ID" value="NZ_JAPVER010000018.1"/>
</dbReference>
<evidence type="ECO:0000313" key="3">
    <source>
        <dbReference type="Proteomes" id="UP001068021"/>
    </source>
</evidence>
<keyword evidence="3" id="KW-1185">Reference proteome</keyword>
<evidence type="ECO:0000313" key="1">
    <source>
        <dbReference type="EMBL" id="MCZ3364487.1"/>
    </source>
</evidence>
<dbReference type="EMBL" id="JAPVES010000030">
    <property type="protein sequence ID" value="MCZ3372240.1"/>
    <property type="molecule type" value="Genomic_DNA"/>
</dbReference>
<dbReference type="EMBL" id="JAPVER010000018">
    <property type="protein sequence ID" value="MCZ3364487.1"/>
    <property type="molecule type" value="Genomic_DNA"/>
</dbReference>
<gene>
    <name evidence="2" type="ORF">O3H35_06305</name>
    <name evidence="1" type="ORF">O3H54_01195</name>
</gene>
<dbReference type="AlphaFoldDB" id="A0A9E5DLX2"/>
<name>A0A9E5DLX2_9EURY</name>